<name>A0ABT9UI22_9MICC</name>
<dbReference type="RefSeq" id="WP_307489868.1">
    <property type="nucleotide sequence ID" value="NZ_JAUSSY010000006.1"/>
</dbReference>
<reference evidence="1 2" key="1">
    <citation type="submission" date="2023-07" db="EMBL/GenBank/DDBJ databases">
        <title>Sorghum-associated microbial communities from plants grown in Nebraska, USA.</title>
        <authorList>
            <person name="Schachtman D."/>
        </authorList>
    </citation>
    <scope>NUCLEOTIDE SEQUENCE [LARGE SCALE GENOMIC DNA]</scope>
    <source>
        <strain evidence="1 2">DS994</strain>
    </source>
</reference>
<protein>
    <recommendedName>
        <fullName evidence="3">YozE SAM-like domain-containing protein</fullName>
    </recommendedName>
</protein>
<keyword evidence="2" id="KW-1185">Reference proteome</keyword>
<sequence>MEWTRYARTIAKEFAGKRPENFVDLWLKYQDYGGVATAAEFHALINGTREASQRELFLLKAAFEDIAERPSHA</sequence>
<gene>
    <name evidence="1" type="ORF">J2T22_001877</name>
</gene>
<accession>A0ABT9UI22</accession>
<evidence type="ECO:0000313" key="1">
    <source>
        <dbReference type="EMBL" id="MDQ0118691.1"/>
    </source>
</evidence>
<evidence type="ECO:0000313" key="2">
    <source>
        <dbReference type="Proteomes" id="UP001226389"/>
    </source>
</evidence>
<organism evidence="1 2">
    <name type="scientific">Pseudarthrobacter defluvii</name>
    <dbReference type="NCBI Taxonomy" id="410837"/>
    <lineage>
        <taxon>Bacteria</taxon>
        <taxon>Bacillati</taxon>
        <taxon>Actinomycetota</taxon>
        <taxon>Actinomycetes</taxon>
        <taxon>Micrococcales</taxon>
        <taxon>Micrococcaceae</taxon>
        <taxon>Pseudarthrobacter</taxon>
    </lineage>
</organism>
<comment type="caution">
    <text evidence="1">The sequence shown here is derived from an EMBL/GenBank/DDBJ whole genome shotgun (WGS) entry which is preliminary data.</text>
</comment>
<dbReference type="Proteomes" id="UP001226389">
    <property type="component" value="Unassembled WGS sequence"/>
</dbReference>
<evidence type="ECO:0008006" key="3">
    <source>
        <dbReference type="Google" id="ProtNLM"/>
    </source>
</evidence>
<proteinExistence type="predicted"/>
<dbReference type="EMBL" id="JAUSSY010000006">
    <property type="protein sequence ID" value="MDQ0118691.1"/>
    <property type="molecule type" value="Genomic_DNA"/>
</dbReference>